<keyword evidence="4 5" id="KW-0326">Glycosidase</keyword>
<feature type="compositionally biased region" description="Polar residues" evidence="7">
    <location>
        <begin position="123"/>
        <end position="132"/>
    </location>
</feature>
<dbReference type="FunFam" id="3.10.50.10:FF:000003">
    <property type="entry name" value="Class V chitinase CHIT5b"/>
    <property type="match status" value="1"/>
</dbReference>
<keyword evidence="10" id="KW-1185">Reference proteome</keyword>
<gene>
    <name evidence="11" type="primary">LOC117643906</name>
</gene>
<protein>
    <submittedName>
        <fullName evidence="11">Chitinase-3-like protein 2</fullName>
    </submittedName>
</protein>
<accession>A0A6P8YGU3</accession>
<dbReference type="GO" id="GO:0008061">
    <property type="term" value="F:chitin binding"/>
    <property type="evidence" value="ECO:0007669"/>
    <property type="project" value="InterPro"/>
</dbReference>
<reference evidence="11" key="1">
    <citation type="submission" date="2025-08" db="UniProtKB">
        <authorList>
            <consortium name="RefSeq"/>
        </authorList>
    </citation>
    <scope>IDENTIFICATION</scope>
    <source>
        <tissue evidence="11">Total insect</tissue>
    </source>
</reference>
<dbReference type="GO" id="GO:0005576">
    <property type="term" value="C:extracellular region"/>
    <property type="evidence" value="ECO:0007669"/>
    <property type="project" value="TreeGrafter"/>
</dbReference>
<evidence type="ECO:0000256" key="2">
    <source>
        <dbReference type="ARBA" id="ARBA00022801"/>
    </source>
</evidence>
<dbReference type="PROSITE" id="PS51910">
    <property type="entry name" value="GH18_2"/>
    <property type="match status" value="1"/>
</dbReference>
<dbReference type="GO" id="GO:0005975">
    <property type="term" value="P:carbohydrate metabolic process"/>
    <property type="evidence" value="ECO:0007669"/>
    <property type="project" value="InterPro"/>
</dbReference>
<keyword evidence="8" id="KW-0472">Membrane</keyword>
<keyword evidence="1" id="KW-0732">Signal</keyword>
<dbReference type="KEGG" id="tpal:117643906"/>
<name>A0A6P8YGU3_THRPL</name>
<dbReference type="Gene3D" id="3.20.20.80">
    <property type="entry name" value="Glycosidases"/>
    <property type="match status" value="1"/>
</dbReference>
<dbReference type="Gene3D" id="3.10.50.10">
    <property type="match status" value="1"/>
</dbReference>
<dbReference type="SUPFAM" id="SSF54556">
    <property type="entry name" value="Chitinase insertion domain"/>
    <property type="match status" value="1"/>
</dbReference>
<organism evidence="11">
    <name type="scientific">Thrips palmi</name>
    <name type="common">Melon thrips</name>
    <dbReference type="NCBI Taxonomy" id="161013"/>
    <lineage>
        <taxon>Eukaryota</taxon>
        <taxon>Metazoa</taxon>
        <taxon>Ecdysozoa</taxon>
        <taxon>Arthropoda</taxon>
        <taxon>Hexapoda</taxon>
        <taxon>Insecta</taxon>
        <taxon>Pterygota</taxon>
        <taxon>Neoptera</taxon>
        <taxon>Paraneoptera</taxon>
        <taxon>Thysanoptera</taxon>
        <taxon>Terebrantia</taxon>
        <taxon>Thripoidea</taxon>
        <taxon>Thripidae</taxon>
        <taxon>Thrips</taxon>
    </lineage>
</organism>
<dbReference type="RefSeq" id="XP_034238963.1">
    <property type="nucleotide sequence ID" value="XM_034383072.1"/>
</dbReference>
<dbReference type="InterPro" id="IPR011583">
    <property type="entry name" value="Chitinase_II/V-like_cat"/>
</dbReference>
<evidence type="ECO:0000256" key="5">
    <source>
        <dbReference type="RuleBase" id="RU000489"/>
    </source>
</evidence>
<comment type="similarity">
    <text evidence="6">Belongs to the glycosyl hydrolase 18 family.</text>
</comment>
<dbReference type="InParanoid" id="A0A6P8YGU3"/>
<dbReference type="GO" id="GO:0006032">
    <property type="term" value="P:chitin catabolic process"/>
    <property type="evidence" value="ECO:0007669"/>
    <property type="project" value="TreeGrafter"/>
</dbReference>
<feature type="region of interest" description="Disordered" evidence="7">
    <location>
        <begin position="108"/>
        <end position="132"/>
    </location>
</feature>
<feature type="transmembrane region" description="Helical" evidence="8">
    <location>
        <begin position="32"/>
        <end position="54"/>
    </location>
</feature>
<dbReference type="InterPro" id="IPR050314">
    <property type="entry name" value="Glycosyl_Hydrlase_18"/>
</dbReference>
<dbReference type="SUPFAM" id="SSF51445">
    <property type="entry name" value="(Trans)glycosidases"/>
    <property type="match status" value="1"/>
</dbReference>
<dbReference type="AlphaFoldDB" id="A0A6P8YGU3"/>
<keyword evidence="3" id="KW-0325">Glycoprotein</keyword>
<evidence type="ECO:0000259" key="9">
    <source>
        <dbReference type="PROSITE" id="PS51910"/>
    </source>
</evidence>
<evidence type="ECO:0000256" key="7">
    <source>
        <dbReference type="SAM" id="MobiDB-lite"/>
    </source>
</evidence>
<dbReference type="PANTHER" id="PTHR11177:SF390">
    <property type="entry name" value="CHITINASE 11"/>
    <property type="match status" value="1"/>
</dbReference>
<dbReference type="SMART" id="SM00636">
    <property type="entry name" value="Glyco_18"/>
    <property type="match status" value="1"/>
</dbReference>
<dbReference type="OrthoDB" id="76388at2759"/>
<keyword evidence="8" id="KW-1133">Transmembrane helix</keyword>
<proteinExistence type="inferred from homology"/>
<evidence type="ECO:0000256" key="1">
    <source>
        <dbReference type="ARBA" id="ARBA00022729"/>
    </source>
</evidence>
<evidence type="ECO:0000313" key="10">
    <source>
        <dbReference type="Proteomes" id="UP000515158"/>
    </source>
</evidence>
<dbReference type="InterPro" id="IPR029070">
    <property type="entry name" value="Chitinase_insertion_sf"/>
</dbReference>
<dbReference type="GO" id="GO:0004568">
    <property type="term" value="F:chitinase activity"/>
    <property type="evidence" value="ECO:0007669"/>
    <property type="project" value="TreeGrafter"/>
</dbReference>
<dbReference type="InterPro" id="IPR017853">
    <property type="entry name" value="GH"/>
</dbReference>
<dbReference type="GeneID" id="117643906"/>
<keyword evidence="8" id="KW-0812">Transmembrane</keyword>
<dbReference type="Pfam" id="PF00704">
    <property type="entry name" value="Glyco_hydro_18"/>
    <property type="match status" value="1"/>
</dbReference>
<dbReference type="PANTHER" id="PTHR11177">
    <property type="entry name" value="CHITINASE"/>
    <property type="match status" value="1"/>
</dbReference>
<evidence type="ECO:0000256" key="8">
    <source>
        <dbReference type="SAM" id="Phobius"/>
    </source>
</evidence>
<sequence>MGARVVPVANPQVRYEHLGGEPPKFKGAFKQYILFGLALTLVVLLVLVTAYNGWEEFSQAEKKLKADDVDFVMYGPVRTELGVQGIQERRADVYAKAFNRKHQFLSKSSNTANVKPDDEQLLPQATENRSSPTPEGFKFVCYYALPSNTSMLEANTLKPNDLDAHLCTHINLAFASVSRNRLVPTNPYDIESYKQVNQLKIQNPRLKVLLSVNGDMSQVIQNHASRKSFIKSALDVLSQHNFDGLDIDWEFPDDAWKFMILLAEFRQEFGDRYLLTAAVAAPQTIVDLSYKINVMSRYVDWVNIMTYDFHFYTRYTPWTGLNSPLFSGPADKGVFSNLNTNWTAHYWMENGMPRQKIVIGIPTYGHTFKLVNKKNSGLYAPSSSFGEVGGSGGFIDYGDVCTFLTTGDVTQVFDRSTRAPFAFKNYDWVSYDDERSVAYKAEFVTNKGFGGAMIWALNSDDHKGSCYQSGIRFPLANRIKNVLTDDQL</sequence>
<dbReference type="FunCoup" id="A0A6P8YGU3">
    <property type="interactions" value="39"/>
</dbReference>
<dbReference type="Proteomes" id="UP000515158">
    <property type="component" value="Unplaced"/>
</dbReference>
<dbReference type="InterPro" id="IPR001579">
    <property type="entry name" value="Glyco_hydro_18_chit_AS"/>
</dbReference>
<evidence type="ECO:0000313" key="11">
    <source>
        <dbReference type="RefSeq" id="XP_034238963.1"/>
    </source>
</evidence>
<feature type="domain" description="GH18" evidence="9">
    <location>
        <begin position="137"/>
        <end position="486"/>
    </location>
</feature>
<evidence type="ECO:0000256" key="4">
    <source>
        <dbReference type="ARBA" id="ARBA00023295"/>
    </source>
</evidence>
<dbReference type="InterPro" id="IPR001223">
    <property type="entry name" value="Glyco_hydro18_cat"/>
</dbReference>
<evidence type="ECO:0000256" key="3">
    <source>
        <dbReference type="ARBA" id="ARBA00023180"/>
    </source>
</evidence>
<dbReference type="PROSITE" id="PS01095">
    <property type="entry name" value="GH18_1"/>
    <property type="match status" value="1"/>
</dbReference>
<evidence type="ECO:0000256" key="6">
    <source>
        <dbReference type="RuleBase" id="RU004453"/>
    </source>
</evidence>
<keyword evidence="2 5" id="KW-0378">Hydrolase</keyword>